<dbReference type="PANTHER" id="PTHR45947">
    <property type="entry name" value="SULFOQUINOVOSYL TRANSFERASE SQD2"/>
    <property type="match status" value="1"/>
</dbReference>
<dbReference type="STRING" id="1618570.UT08_C0018G0060"/>
<accession>A0A0G0NEX1</accession>
<evidence type="ECO:0000313" key="4">
    <source>
        <dbReference type="EMBL" id="KKQ84454.1"/>
    </source>
</evidence>
<evidence type="ECO:0000259" key="2">
    <source>
        <dbReference type="Pfam" id="PF00534"/>
    </source>
</evidence>
<evidence type="ECO:0000259" key="3">
    <source>
        <dbReference type="Pfam" id="PF13439"/>
    </source>
</evidence>
<dbReference type="PATRIC" id="fig|1618570.3.peg.1296"/>
<dbReference type="EMBL" id="LBVL01000018">
    <property type="protein sequence ID" value="KKQ84454.1"/>
    <property type="molecule type" value="Genomic_DNA"/>
</dbReference>
<dbReference type="PANTHER" id="PTHR45947:SF3">
    <property type="entry name" value="SULFOQUINOVOSYL TRANSFERASE SQD2"/>
    <property type="match status" value="1"/>
</dbReference>
<comment type="caution">
    <text evidence="4">The sequence shown here is derived from an EMBL/GenBank/DDBJ whole genome shotgun (WGS) entry which is preliminary data.</text>
</comment>
<dbReference type="SUPFAM" id="SSF53756">
    <property type="entry name" value="UDP-Glycosyltransferase/glycogen phosphorylase"/>
    <property type="match status" value="1"/>
</dbReference>
<dbReference type="Proteomes" id="UP000034081">
    <property type="component" value="Unassembled WGS sequence"/>
</dbReference>
<dbReference type="GO" id="GO:0016757">
    <property type="term" value="F:glycosyltransferase activity"/>
    <property type="evidence" value="ECO:0007669"/>
    <property type="project" value="InterPro"/>
</dbReference>
<evidence type="ECO:0000313" key="5">
    <source>
        <dbReference type="Proteomes" id="UP000034081"/>
    </source>
</evidence>
<keyword evidence="4" id="KW-0808">Transferase</keyword>
<gene>
    <name evidence="4" type="ORF">UT08_C0018G0060</name>
</gene>
<dbReference type="InterPro" id="IPR028098">
    <property type="entry name" value="Glyco_trans_4-like_N"/>
</dbReference>
<feature type="domain" description="Glycosyl transferase family 1" evidence="2">
    <location>
        <begin position="214"/>
        <end position="386"/>
    </location>
</feature>
<dbReference type="AlphaFoldDB" id="A0A0G0NEX1"/>
<organism evidence="4 5">
    <name type="scientific">Candidatus Woesebacteria bacterium GW2011_GWB1_38_8</name>
    <dbReference type="NCBI Taxonomy" id="1618570"/>
    <lineage>
        <taxon>Bacteria</taxon>
        <taxon>Candidatus Woeseibacteriota</taxon>
    </lineage>
</organism>
<keyword evidence="1" id="KW-0175">Coiled coil</keyword>
<dbReference type="Pfam" id="PF13439">
    <property type="entry name" value="Glyco_transf_4"/>
    <property type="match status" value="1"/>
</dbReference>
<sequence>MKVALVHDYLKEYGGAERVLKTLSEIYPNAPIYTAFSVKGSTAEKEFKGKEIHESWAAPLLKIGKLYSPLRFLTPLIWGTMDLSKYDLVITSCSWYITRGFKVGPKTKVIAYCHTPPRWLYGYETSVGFTKYWPVRIYSTIVGHFMRMYDFNTAQTVRRDTQYEKRNKTNGGVDYFIANSKNVRERIKKFYRRDSVVIYPPVDVEGIINATRNKQYATRKQDNYFLIVSRLVGAKGLEEAAKAFKNLPYKLKIVGEAHGFSDVEKRLKRLAGSNIESVGRVSDEELYSLYAGAKGFIALARDEDFGITPVEAMAAGTPVIAFNGGGFRETVIDPSVDSVGSPQAGSVQVATGILINDTDEKTLKEAIKRFDKIKWEKEKLQNQARKFSKERFVREIKDFVNKHV</sequence>
<dbReference type="Gene3D" id="3.40.50.2000">
    <property type="entry name" value="Glycogen Phosphorylase B"/>
    <property type="match status" value="2"/>
</dbReference>
<dbReference type="Pfam" id="PF00534">
    <property type="entry name" value="Glycos_transf_1"/>
    <property type="match status" value="1"/>
</dbReference>
<dbReference type="InterPro" id="IPR050194">
    <property type="entry name" value="Glycosyltransferase_grp1"/>
</dbReference>
<feature type="domain" description="Glycosyltransferase subfamily 4-like N-terminal" evidence="3">
    <location>
        <begin position="13"/>
        <end position="205"/>
    </location>
</feature>
<proteinExistence type="predicted"/>
<feature type="coiled-coil region" evidence="1">
    <location>
        <begin position="363"/>
        <end position="390"/>
    </location>
</feature>
<dbReference type="InterPro" id="IPR001296">
    <property type="entry name" value="Glyco_trans_1"/>
</dbReference>
<name>A0A0G0NEX1_9BACT</name>
<protein>
    <submittedName>
        <fullName evidence="4">Glycosyl transferase group 1</fullName>
    </submittedName>
</protein>
<reference evidence="4 5" key="1">
    <citation type="journal article" date="2015" name="Nature">
        <title>rRNA introns, odd ribosomes, and small enigmatic genomes across a large radiation of phyla.</title>
        <authorList>
            <person name="Brown C.T."/>
            <person name="Hug L.A."/>
            <person name="Thomas B.C."/>
            <person name="Sharon I."/>
            <person name="Castelle C.J."/>
            <person name="Singh A."/>
            <person name="Wilkins M.J."/>
            <person name="Williams K.H."/>
            <person name="Banfield J.F."/>
        </authorList>
    </citation>
    <scope>NUCLEOTIDE SEQUENCE [LARGE SCALE GENOMIC DNA]</scope>
</reference>
<evidence type="ECO:0000256" key="1">
    <source>
        <dbReference type="SAM" id="Coils"/>
    </source>
</evidence>